<evidence type="ECO:0000259" key="2">
    <source>
        <dbReference type="PROSITE" id="PS50405"/>
    </source>
</evidence>
<protein>
    <recommendedName>
        <fullName evidence="4">GST N-terminal domain-containing protein</fullName>
    </recommendedName>
</protein>
<organism evidence="3">
    <name type="scientific">marine metagenome</name>
    <dbReference type="NCBI Taxonomy" id="408172"/>
    <lineage>
        <taxon>unclassified sequences</taxon>
        <taxon>metagenomes</taxon>
        <taxon>ecological metagenomes</taxon>
    </lineage>
</organism>
<dbReference type="Pfam" id="PF00043">
    <property type="entry name" value="GST_C"/>
    <property type="match status" value="1"/>
</dbReference>
<dbReference type="Gene3D" id="1.20.1050.10">
    <property type="match status" value="1"/>
</dbReference>
<dbReference type="SUPFAM" id="SSF52833">
    <property type="entry name" value="Thioredoxin-like"/>
    <property type="match status" value="1"/>
</dbReference>
<name>A0A381RQW2_9ZZZZ</name>
<dbReference type="InterPro" id="IPR036249">
    <property type="entry name" value="Thioredoxin-like_sf"/>
</dbReference>
<dbReference type="PANTHER" id="PTHR44051:SF8">
    <property type="entry name" value="GLUTATHIONE S-TRANSFERASE GSTA"/>
    <property type="match status" value="1"/>
</dbReference>
<proteinExistence type="predicted"/>
<dbReference type="SFLD" id="SFLDG00358">
    <property type="entry name" value="Main_(cytGST)"/>
    <property type="match status" value="1"/>
</dbReference>
<gene>
    <name evidence="3" type="ORF">METZ01_LOCUS47134</name>
</gene>
<dbReference type="PANTHER" id="PTHR44051">
    <property type="entry name" value="GLUTATHIONE S-TRANSFERASE-RELATED"/>
    <property type="match status" value="1"/>
</dbReference>
<dbReference type="PROSITE" id="PS50404">
    <property type="entry name" value="GST_NTER"/>
    <property type="match status" value="1"/>
</dbReference>
<accession>A0A381RQW2</accession>
<dbReference type="InterPro" id="IPR010987">
    <property type="entry name" value="Glutathione-S-Trfase_C-like"/>
</dbReference>
<dbReference type="Gene3D" id="3.40.30.10">
    <property type="entry name" value="Glutaredoxin"/>
    <property type="match status" value="1"/>
</dbReference>
<dbReference type="Pfam" id="PF02798">
    <property type="entry name" value="GST_N"/>
    <property type="match status" value="1"/>
</dbReference>
<evidence type="ECO:0008006" key="4">
    <source>
        <dbReference type="Google" id="ProtNLM"/>
    </source>
</evidence>
<dbReference type="InterPro" id="IPR004046">
    <property type="entry name" value="GST_C"/>
</dbReference>
<dbReference type="PROSITE" id="PS50405">
    <property type="entry name" value="GST_CTER"/>
    <property type="match status" value="1"/>
</dbReference>
<dbReference type="InterPro" id="IPR040079">
    <property type="entry name" value="Glutathione_S-Trfase"/>
</dbReference>
<dbReference type="CDD" id="cd03048">
    <property type="entry name" value="GST_N_Ure2p_like"/>
    <property type="match status" value="1"/>
</dbReference>
<dbReference type="SFLD" id="SFLDS00019">
    <property type="entry name" value="Glutathione_Transferase_(cytos"/>
    <property type="match status" value="1"/>
</dbReference>
<dbReference type="InterPro" id="IPR004045">
    <property type="entry name" value="Glutathione_S-Trfase_N"/>
</dbReference>
<dbReference type="SUPFAM" id="SSF47616">
    <property type="entry name" value="GST C-terminal domain-like"/>
    <property type="match status" value="1"/>
</dbReference>
<dbReference type="SFLD" id="SFLDG01151">
    <property type="entry name" value="Main.2:_Nu-like"/>
    <property type="match status" value="1"/>
</dbReference>
<reference evidence="3" key="1">
    <citation type="submission" date="2018-05" db="EMBL/GenBank/DDBJ databases">
        <authorList>
            <person name="Lanie J.A."/>
            <person name="Ng W.-L."/>
            <person name="Kazmierczak K.M."/>
            <person name="Andrzejewski T.M."/>
            <person name="Davidsen T.M."/>
            <person name="Wayne K.J."/>
            <person name="Tettelin H."/>
            <person name="Glass J.I."/>
            <person name="Rusch D."/>
            <person name="Podicherti R."/>
            <person name="Tsui H.-C.T."/>
            <person name="Winkler M.E."/>
        </authorList>
    </citation>
    <scope>NUCLEOTIDE SEQUENCE</scope>
</reference>
<feature type="domain" description="GST C-terminal" evidence="2">
    <location>
        <begin position="95"/>
        <end position="217"/>
    </location>
</feature>
<dbReference type="AlphaFoldDB" id="A0A381RQW2"/>
<feature type="domain" description="GST N-terminal" evidence="1">
    <location>
        <begin position="9"/>
        <end position="92"/>
    </location>
</feature>
<evidence type="ECO:0000259" key="1">
    <source>
        <dbReference type="PROSITE" id="PS50404"/>
    </source>
</evidence>
<evidence type="ECO:0000313" key="3">
    <source>
        <dbReference type="EMBL" id="SUZ94280.1"/>
    </source>
</evidence>
<sequence length="219" mass="25461">MNVTTQGKRNGVDLYTWATPNGRKISIMLEELELPYSVFPVDITKGEQHVEEFLALSPNNKIPAIVDHENGIRLMESGAILMYLAHKTGKLMSPIGEKFWKEMEWLMLQMGSIGPMLGQTHHFVKFNPGKSSYAEERYRKENIRLYGVLEKQLEGRGYLCETYSIADIATWPWISRYEFQEMNLNYYPRLKDWYLRIAERPAVKRGYAVPELLPIPMPN</sequence>
<dbReference type="EMBL" id="UINC01002220">
    <property type="protein sequence ID" value="SUZ94280.1"/>
    <property type="molecule type" value="Genomic_DNA"/>
</dbReference>
<dbReference type="InterPro" id="IPR036282">
    <property type="entry name" value="Glutathione-S-Trfase_C_sf"/>
</dbReference>